<reference evidence="1 2" key="1">
    <citation type="journal article" date="2014" name="Int. J. Syst. Evol. Microbiol.">
        <title>Lysinibacillus halotolerans sp. nov., isolated from saline-alkaline soil.</title>
        <authorList>
            <person name="Kong D."/>
            <person name="Wang Y."/>
            <person name="Zhao B."/>
            <person name="Li Y."/>
            <person name="Song J."/>
            <person name="Zhai Y."/>
            <person name="Zhang C."/>
            <person name="Wang H."/>
            <person name="Chen X."/>
            <person name="Zhao B."/>
            <person name="Ruan Z."/>
        </authorList>
    </citation>
    <scope>NUCLEOTIDE SEQUENCE [LARGE SCALE GENOMIC DNA]</scope>
    <source>
        <strain evidence="1 2">MCCC 1A12703</strain>
    </source>
</reference>
<accession>A0A3M8HAT2</accession>
<name>A0A3M8HAT2_9BACI</name>
<comment type="caution">
    <text evidence="1">The sequence shown here is derived from an EMBL/GenBank/DDBJ whole genome shotgun (WGS) entry which is preliminary data.</text>
</comment>
<gene>
    <name evidence="1" type="ORF">EC501_07345</name>
</gene>
<protein>
    <submittedName>
        <fullName evidence="1">Uncharacterized protein</fullName>
    </submittedName>
</protein>
<dbReference type="RefSeq" id="WP_122971654.1">
    <property type="nucleotide sequence ID" value="NZ_RHLQ01000014.1"/>
</dbReference>
<evidence type="ECO:0000313" key="1">
    <source>
        <dbReference type="EMBL" id="RNC99555.1"/>
    </source>
</evidence>
<sequence>MSIEELLKSMNIGVEFKKIKSSSKILAVTKKGIKYSLGKNGNSKTVTFKELKEAIDELEGTGCISREWYSKKFPIQSKSAPCNYSTIGGLLMHVSYVSYDKGKYLKVE</sequence>
<proteinExistence type="predicted"/>
<dbReference type="AlphaFoldDB" id="A0A3M8HAT2"/>
<dbReference type="OrthoDB" id="1957549at2"/>
<dbReference type="EMBL" id="RHLQ01000014">
    <property type="protein sequence ID" value="RNC99555.1"/>
    <property type="molecule type" value="Genomic_DNA"/>
</dbReference>
<keyword evidence="2" id="KW-1185">Reference proteome</keyword>
<dbReference type="Proteomes" id="UP000279909">
    <property type="component" value="Unassembled WGS sequence"/>
</dbReference>
<evidence type="ECO:0000313" key="2">
    <source>
        <dbReference type="Proteomes" id="UP000279909"/>
    </source>
</evidence>
<organism evidence="1 2">
    <name type="scientific">Lysinibacillus halotolerans</name>
    <dbReference type="NCBI Taxonomy" id="1368476"/>
    <lineage>
        <taxon>Bacteria</taxon>
        <taxon>Bacillati</taxon>
        <taxon>Bacillota</taxon>
        <taxon>Bacilli</taxon>
        <taxon>Bacillales</taxon>
        <taxon>Bacillaceae</taxon>
        <taxon>Lysinibacillus</taxon>
    </lineage>
</organism>